<comment type="caution">
    <text evidence="1">The sequence shown here is derived from an EMBL/GenBank/DDBJ whole genome shotgun (WGS) entry which is preliminary data.</text>
</comment>
<dbReference type="Proteomes" id="UP000789405">
    <property type="component" value="Unassembled WGS sequence"/>
</dbReference>
<protein>
    <submittedName>
        <fullName evidence="1">25028_t:CDS:1</fullName>
    </submittedName>
</protein>
<dbReference type="AlphaFoldDB" id="A0A9N9GVM5"/>
<proteinExistence type="predicted"/>
<evidence type="ECO:0000313" key="2">
    <source>
        <dbReference type="Proteomes" id="UP000789405"/>
    </source>
</evidence>
<accession>A0A9N9GVM5</accession>
<keyword evidence="2" id="KW-1185">Reference proteome</keyword>
<organism evidence="1 2">
    <name type="scientific">Dentiscutata erythropus</name>
    <dbReference type="NCBI Taxonomy" id="1348616"/>
    <lineage>
        <taxon>Eukaryota</taxon>
        <taxon>Fungi</taxon>
        <taxon>Fungi incertae sedis</taxon>
        <taxon>Mucoromycota</taxon>
        <taxon>Glomeromycotina</taxon>
        <taxon>Glomeromycetes</taxon>
        <taxon>Diversisporales</taxon>
        <taxon>Gigasporaceae</taxon>
        <taxon>Dentiscutata</taxon>
    </lineage>
</organism>
<gene>
    <name evidence="1" type="ORF">DERYTH_LOCUS9022</name>
</gene>
<evidence type="ECO:0000313" key="1">
    <source>
        <dbReference type="EMBL" id="CAG8628499.1"/>
    </source>
</evidence>
<sequence>MNKRYFITSDKYGGRLSRSFLTRKFTKNNTAAPSLTPCSVTYTSTSVRHLSSVNGRLLTKSIFPSDNLHFPSEGKLWWCVHNNSSSMFKKNSLEVPL</sequence>
<dbReference type="EMBL" id="CAJVPY010004807">
    <property type="protein sequence ID" value="CAG8628499.1"/>
    <property type="molecule type" value="Genomic_DNA"/>
</dbReference>
<name>A0A9N9GVM5_9GLOM</name>
<reference evidence="1" key="1">
    <citation type="submission" date="2021-06" db="EMBL/GenBank/DDBJ databases">
        <authorList>
            <person name="Kallberg Y."/>
            <person name="Tangrot J."/>
            <person name="Rosling A."/>
        </authorList>
    </citation>
    <scope>NUCLEOTIDE SEQUENCE</scope>
    <source>
        <strain evidence="1">MA453B</strain>
    </source>
</reference>